<organism evidence="3 4">
    <name type="scientific">Puccinia graminis f. sp. tritici</name>
    <dbReference type="NCBI Taxonomy" id="56615"/>
    <lineage>
        <taxon>Eukaryota</taxon>
        <taxon>Fungi</taxon>
        <taxon>Dikarya</taxon>
        <taxon>Basidiomycota</taxon>
        <taxon>Pucciniomycotina</taxon>
        <taxon>Pucciniomycetes</taxon>
        <taxon>Pucciniales</taxon>
        <taxon>Pucciniaceae</taxon>
        <taxon>Puccinia</taxon>
    </lineage>
</organism>
<dbReference type="AlphaFoldDB" id="A0A5B0QFK7"/>
<keyword evidence="2" id="KW-0472">Membrane</keyword>
<feature type="region of interest" description="Disordered" evidence="1">
    <location>
        <begin position="102"/>
        <end position="139"/>
    </location>
</feature>
<comment type="caution">
    <text evidence="3">The sequence shown here is derived from an EMBL/GenBank/DDBJ whole genome shotgun (WGS) entry which is preliminary data.</text>
</comment>
<keyword evidence="4" id="KW-1185">Reference proteome</keyword>
<evidence type="ECO:0000256" key="1">
    <source>
        <dbReference type="SAM" id="MobiDB-lite"/>
    </source>
</evidence>
<feature type="compositionally biased region" description="Low complexity" evidence="1">
    <location>
        <begin position="113"/>
        <end position="125"/>
    </location>
</feature>
<protein>
    <submittedName>
        <fullName evidence="3">Uncharacterized protein</fullName>
    </submittedName>
</protein>
<evidence type="ECO:0000313" key="3">
    <source>
        <dbReference type="EMBL" id="KAA1112000.1"/>
    </source>
</evidence>
<keyword evidence="2" id="KW-0812">Transmembrane</keyword>
<sequence length="309" mass="32500">MRVWHPSPSSFHIFILQVITPVKQIIFLPFTHPLLPTFKLTSMQSVIFVACLLASAAMGSPILDLGGLQSNPMAYNGGDGIPFNGGGYGGFGNGGLSYSSDRASNAASHQMDSQSSSTPFGSSSSFNQQDASLSSEEHTRLQTRDVGLLGLGQSNYGNGFGNGDGFDNGFGNSGLSYSSDRASNAASHQMDSQSSSTPFGSSSSFNRQDASQSSEEHTRLQTRDVGLLGLGQSNYRNDFGNGDGFDNGFGNGGLSYSSDRASDAASHQMDSQSSSSPFGSSSSFSQQDASQSAREHTDFNSAPNNGFYH</sequence>
<feature type="region of interest" description="Disordered" evidence="1">
    <location>
        <begin position="258"/>
        <end position="309"/>
    </location>
</feature>
<dbReference type="Proteomes" id="UP000324748">
    <property type="component" value="Unassembled WGS sequence"/>
</dbReference>
<feature type="transmembrane region" description="Helical" evidence="2">
    <location>
        <begin position="12"/>
        <end position="30"/>
    </location>
</feature>
<dbReference type="OrthoDB" id="10453774at2759"/>
<feature type="compositionally biased region" description="Low complexity" evidence="1">
    <location>
        <begin position="192"/>
        <end position="204"/>
    </location>
</feature>
<proteinExistence type="predicted"/>
<gene>
    <name evidence="3" type="ORF">PGT21_019708</name>
</gene>
<feature type="compositionally biased region" description="Polar residues" evidence="1">
    <location>
        <begin position="102"/>
        <end position="112"/>
    </location>
</feature>
<evidence type="ECO:0000256" key="2">
    <source>
        <dbReference type="SAM" id="Phobius"/>
    </source>
</evidence>
<name>A0A5B0QFK7_PUCGR</name>
<feature type="transmembrane region" description="Helical" evidence="2">
    <location>
        <begin position="42"/>
        <end position="63"/>
    </location>
</feature>
<reference evidence="3 4" key="1">
    <citation type="submission" date="2019-05" db="EMBL/GenBank/DDBJ databases">
        <title>Emergence of the Ug99 lineage of the wheat stem rust pathogen through somatic hybridization.</title>
        <authorList>
            <person name="Li F."/>
            <person name="Upadhyaya N.M."/>
            <person name="Sperschneider J."/>
            <person name="Matny O."/>
            <person name="Nguyen-Phuc H."/>
            <person name="Mago R."/>
            <person name="Raley C."/>
            <person name="Miller M.E."/>
            <person name="Silverstein K.A.T."/>
            <person name="Henningsen E."/>
            <person name="Hirsch C.D."/>
            <person name="Visser B."/>
            <person name="Pretorius Z.A."/>
            <person name="Steffenson B.J."/>
            <person name="Schwessinger B."/>
            <person name="Dodds P.N."/>
            <person name="Figueroa M."/>
        </authorList>
    </citation>
    <scope>NUCLEOTIDE SEQUENCE [LARGE SCALE GENOMIC DNA]</scope>
    <source>
        <strain evidence="3">21-0</strain>
    </source>
</reference>
<evidence type="ECO:0000313" key="4">
    <source>
        <dbReference type="Proteomes" id="UP000324748"/>
    </source>
</evidence>
<dbReference type="EMBL" id="VSWC01000016">
    <property type="protein sequence ID" value="KAA1112000.1"/>
    <property type="molecule type" value="Genomic_DNA"/>
</dbReference>
<feature type="region of interest" description="Disordered" evidence="1">
    <location>
        <begin position="178"/>
        <end position="224"/>
    </location>
</feature>
<accession>A0A5B0QFK7</accession>
<keyword evidence="2" id="KW-1133">Transmembrane helix</keyword>
<feature type="compositionally biased region" description="Polar residues" evidence="1">
    <location>
        <begin position="178"/>
        <end position="191"/>
    </location>
</feature>
<feature type="compositionally biased region" description="Low complexity" evidence="1">
    <location>
        <begin position="258"/>
        <end position="292"/>
    </location>
</feature>
<feature type="compositionally biased region" description="Polar residues" evidence="1">
    <location>
        <begin position="299"/>
        <end position="309"/>
    </location>
</feature>